<dbReference type="RefSeq" id="WP_184215022.1">
    <property type="nucleotide sequence ID" value="NZ_JACHIP010000002.1"/>
</dbReference>
<dbReference type="GO" id="GO:0016791">
    <property type="term" value="F:phosphatase activity"/>
    <property type="evidence" value="ECO:0007669"/>
    <property type="project" value="TreeGrafter"/>
</dbReference>
<organism evidence="4 5">
    <name type="scientific">Granulicella aggregans</name>
    <dbReference type="NCBI Taxonomy" id="474949"/>
    <lineage>
        <taxon>Bacteria</taxon>
        <taxon>Pseudomonadati</taxon>
        <taxon>Acidobacteriota</taxon>
        <taxon>Terriglobia</taxon>
        <taxon>Terriglobales</taxon>
        <taxon>Acidobacteriaceae</taxon>
        <taxon>Granulicella</taxon>
    </lineage>
</organism>
<keyword evidence="2" id="KW-1133">Transmembrane helix</keyword>
<dbReference type="PANTHER" id="PTHR43156:SF2">
    <property type="entry name" value="STAGE II SPORULATION PROTEIN E"/>
    <property type="match status" value="1"/>
</dbReference>
<dbReference type="PANTHER" id="PTHR43156">
    <property type="entry name" value="STAGE II SPORULATION PROTEIN E-RELATED"/>
    <property type="match status" value="1"/>
</dbReference>
<keyword evidence="1" id="KW-0378">Hydrolase</keyword>
<keyword evidence="5" id="KW-1185">Reference proteome</keyword>
<evidence type="ECO:0000313" key="5">
    <source>
        <dbReference type="Proteomes" id="UP000540989"/>
    </source>
</evidence>
<dbReference type="EMBL" id="JACHIP010000002">
    <property type="protein sequence ID" value="MBB5056810.1"/>
    <property type="molecule type" value="Genomic_DNA"/>
</dbReference>
<dbReference type="SMART" id="SM00331">
    <property type="entry name" value="PP2C_SIG"/>
    <property type="match status" value="1"/>
</dbReference>
<dbReference type="InterPro" id="IPR001932">
    <property type="entry name" value="PPM-type_phosphatase-like_dom"/>
</dbReference>
<name>A0A7W8E453_9BACT</name>
<gene>
    <name evidence="4" type="ORF">HDF16_001495</name>
</gene>
<evidence type="ECO:0000313" key="4">
    <source>
        <dbReference type="EMBL" id="MBB5056810.1"/>
    </source>
</evidence>
<proteinExistence type="predicted"/>
<dbReference type="SUPFAM" id="SSF81606">
    <property type="entry name" value="PP2C-like"/>
    <property type="match status" value="1"/>
</dbReference>
<dbReference type="InterPro" id="IPR052016">
    <property type="entry name" value="Bact_Sigma-Reg"/>
</dbReference>
<feature type="transmembrane region" description="Helical" evidence="2">
    <location>
        <begin position="85"/>
        <end position="106"/>
    </location>
</feature>
<dbReference type="AlphaFoldDB" id="A0A7W8E453"/>
<keyword evidence="2" id="KW-0812">Transmembrane</keyword>
<dbReference type="Pfam" id="PF07228">
    <property type="entry name" value="SpoIIE"/>
    <property type="match status" value="1"/>
</dbReference>
<dbReference type="Gene3D" id="3.60.40.10">
    <property type="entry name" value="PPM-type phosphatase domain"/>
    <property type="match status" value="1"/>
</dbReference>
<feature type="transmembrane region" description="Helical" evidence="2">
    <location>
        <begin position="200"/>
        <end position="220"/>
    </location>
</feature>
<reference evidence="4 5" key="1">
    <citation type="submission" date="2020-08" db="EMBL/GenBank/DDBJ databases">
        <title>Genomic Encyclopedia of Type Strains, Phase IV (KMG-V): Genome sequencing to study the core and pangenomes of soil and plant-associated prokaryotes.</title>
        <authorList>
            <person name="Whitman W."/>
        </authorList>
    </citation>
    <scope>NUCLEOTIDE SEQUENCE [LARGE SCALE GENOMIC DNA]</scope>
    <source>
        <strain evidence="4 5">M8UP14</strain>
    </source>
</reference>
<accession>A0A7W8E453</accession>
<feature type="transmembrane region" description="Helical" evidence="2">
    <location>
        <begin position="33"/>
        <end position="51"/>
    </location>
</feature>
<evidence type="ECO:0000259" key="3">
    <source>
        <dbReference type="SMART" id="SM00331"/>
    </source>
</evidence>
<feature type="transmembrane region" description="Helical" evidence="2">
    <location>
        <begin position="161"/>
        <end position="180"/>
    </location>
</feature>
<feature type="transmembrane region" description="Helical" evidence="2">
    <location>
        <begin position="58"/>
        <end position="79"/>
    </location>
</feature>
<dbReference type="InterPro" id="IPR036457">
    <property type="entry name" value="PPM-type-like_dom_sf"/>
</dbReference>
<sequence>MSLAWLVVIVLPKLNPFFIPTTAVDQLHHSPDLILGVLLLSLAIAFVSLWLTARDFRVFGTLALYYGLLGCELTAEYAGADPLDWTLRAFAVAVIAEVAGQALAIANTRWTRLFWPFYVLVLLGAWVPSLAAFRDLALVSEIPLAVLIYQGFRHGNRRERMIAAAFALHFIVRITVVPAAQRFTGWSNLIVIGDWRWKRTALTLTILGVTTLAIFVRALIQDRRDKLRLVTEIEAARAIQQVLIPEVMPAVPGFKIHSVYRPFGEVGGDFFQILPLREGRALIAIGDVSGKGVPAALQVSLLVGMLRAMVEYTDSPAAILAALNRHMMGRSNGGFTTCLLLRTNADGQMIVANAGHIAPYCGGEELSVENGLPLGLAASAEYEESAFTLESHHQLTLTTDGIVEARSKTGELYGFDRTAAISTQSAEAIAAAAQAFGQDDDITVSTLTLQG</sequence>
<feature type="transmembrane region" description="Helical" evidence="2">
    <location>
        <begin position="113"/>
        <end position="130"/>
    </location>
</feature>
<evidence type="ECO:0000256" key="1">
    <source>
        <dbReference type="ARBA" id="ARBA00022801"/>
    </source>
</evidence>
<protein>
    <recommendedName>
        <fullName evidence="3">PPM-type phosphatase domain-containing protein</fullName>
    </recommendedName>
</protein>
<comment type="caution">
    <text evidence="4">The sequence shown here is derived from an EMBL/GenBank/DDBJ whole genome shotgun (WGS) entry which is preliminary data.</text>
</comment>
<keyword evidence="2" id="KW-0472">Membrane</keyword>
<dbReference type="Proteomes" id="UP000540989">
    <property type="component" value="Unassembled WGS sequence"/>
</dbReference>
<evidence type="ECO:0000256" key="2">
    <source>
        <dbReference type="SAM" id="Phobius"/>
    </source>
</evidence>
<feature type="domain" description="PPM-type phosphatase" evidence="3">
    <location>
        <begin position="251"/>
        <end position="449"/>
    </location>
</feature>